<dbReference type="OrthoDB" id="34166at2"/>
<comment type="pathway">
    <text evidence="1">Cofactor biosynthesis; thiamine diphosphate biosynthesis.</text>
</comment>
<dbReference type="NCBIfam" id="TIGR04306">
    <property type="entry name" value="salvage_TenA"/>
    <property type="match status" value="1"/>
</dbReference>
<keyword evidence="1" id="KW-0378">Hydrolase</keyword>
<dbReference type="CDD" id="cd19365">
    <property type="entry name" value="TenA_C-like"/>
    <property type="match status" value="1"/>
</dbReference>
<dbReference type="GO" id="GO:0050334">
    <property type="term" value="F:thiaminase activity"/>
    <property type="evidence" value="ECO:0007669"/>
    <property type="project" value="UniProtKB-EC"/>
</dbReference>
<dbReference type="Gene3D" id="1.20.910.10">
    <property type="entry name" value="Heme oxygenase-like"/>
    <property type="match status" value="1"/>
</dbReference>
<sequence>MQDWYTLVRQETDFILEAIKQQPFIKELMNGTLSSDVFQFYINQDAMYLAEYKKVLATVGVKCQHENDTQFFLDSSTGIIHVENALHQIFLKDNRLTHEPSPTCELYTSYLARMVANHSLEEALAAVLPCFTIYKEIGDYIQENQTNKADNSYQDWIDTYGGEEFAASVNNAVAITNKYAENASEEVLQKMKTAFIKASKLEWMFWDSAFNKEAWKI</sequence>
<dbReference type="PANTHER" id="PTHR43198:SF2">
    <property type="entry name" value="SI:CH1073-67J19.1-RELATED"/>
    <property type="match status" value="1"/>
</dbReference>
<dbReference type="PANTHER" id="PTHR43198">
    <property type="entry name" value="BIFUNCTIONAL TH2 PROTEIN"/>
    <property type="match status" value="1"/>
</dbReference>
<evidence type="ECO:0000313" key="3">
    <source>
        <dbReference type="EMBL" id="SEC38435.1"/>
    </source>
</evidence>
<dbReference type="InterPro" id="IPR050967">
    <property type="entry name" value="Thiamine_Salvage_TenA"/>
</dbReference>
<dbReference type="InterPro" id="IPR027574">
    <property type="entry name" value="Thiaminase_II"/>
</dbReference>
<evidence type="ECO:0000313" key="4">
    <source>
        <dbReference type="Proteomes" id="UP000183038"/>
    </source>
</evidence>
<dbReference type="GO" id="GO:0005829">
    <property type="term" value="C:cytosol"/>
    <property type="evidence" value="ECO:0007669"/>
    <property type="project" value="TreeGrafter"/>
</dbReference>
<dbReference type="Proteomes" id="UP000183038">
    <property type="component" value="Unassembled WGS sequence"/>
</dbReference>
<dbReference type="GO" id="GO:0009228">
    <property type="term" value="P:thiamine biosynthetic process"/>
    <property type="evidence" value="ECO:0007669"/>
    <property type="project" value="UniProtKB-KW"/>
</dbReference>
<dbReference type="GO" id="GO:0009229">
    <property type="term" value="P:thiamine diphosphate biosynthetic process"/>
    <property type="evidence" value="ECO:0007669"/>
    <property type="project" value="UniProtKB-UniPathway"/>
</dbReference>
<comment type="catalytic activity">
    <reaction evidence="1">
        <text>thiamine + H2O = 5-(2-hydroxyethyl)-4-methylthiazole + 4-amino-5-hydroxymethyl-2-methylpyrimidine + H(+)</text>
        <dbReference type="Rhea" id="RHEA:17509"/>
        <dbReference type="ChEBI" id="CHEBI:15377"/>
        <dbReference type="ChEBI" id="CHEBI:15378"/>
        <dbReference type="ChEBI" id="CHEBI:16892"/>
        <dbReference type="ChEBI" id="CHEBI:17957"/>
        <dbReference type="ChEBI" id="CHEBI:18385"/>
        <dbReference type="EC" id="3.5.99.2"/>
    </reaction>
</comment>
<dbReference type="Pfam" id="PF03070">
    <property type="entry name" value="TENA_THI-4"/>
    <property type="match status" value="1"/>
</dbReference>
<comment type="similarity">
    <text evidence="1">Belongs to the TenA family.</text>
</comment>
<evidence type="ECO:0000256" key="1">
    <source>
        <dbReference type="RuleBase" id="RU363093"/>
    </source>
</evidence>
<gene>
    <name evidence="3" type="ORF">SAMN05192540_3037</name>
</gene>
<comment type="function">
    <text evidence="1">Catalyzes an amino-pyrimidine hydrolysis reaction at the C5' of the pyrimidine moiety of thiamine compounds, a reaction that is part of a thiamine salvage pathway.</text>
</comment>
<name>A0A1H4S2J6_9FLAO</name>
<comment type="catalytic activity">
    <reaction evidence="1">
        <text>4-amino-5-aminomethyl-2-methylpyrimidine + H2O = 4-amino-5-hydroxymethyl-2-methylpyrimidine + NH4(+)</text>
        <dbReference type="Rhea" id="RHEA:31799"/>
        <dbReference type="ChEBI" id="CHEBI:15377"/>
        <dbReference type="ChEBI" id="CHEBI:16892"/>
        <dbReference type="ChEBI" id="CHEBI:28938"/>
        <dbReference type="ChEBI" id="CHEBI:63416"/>
        <dbReference type="EC" id="3.5.99.2"/>
    </reaction>
</comment>
<evidence type="ECO:0000259" key="2">
    <source>
        <dbReference type="Pfam" id="PF03070"/>
    </source>
</evidence>
<dbReference type="InterPro" id="IPR016084">
    <property type="entry name" value="Haem_Oase-like_multi-hlx"/>
</dbReference>
<proteinExistence type="inferred from homology"/>
<accession>A0A1H4S2J6</accession>
<dbReference type="EC" id="3.5.99.2" evidence="1"/>
<keyword evidence="1" id="KW-0784">Thiamine biosynthesis</keyword>
<dbReference type="AlphaFoldDB" id="A0A1H4S2J6"/>
<dbReference type="InterPro" id="IPR004305">
    <property type="entry name" value="Thiaminase-2/PQQC"/>
</dbReference>
<dbReference type="EMBL" id="FNTB01000001">
    <property type="protein sequence ID" value="SEC38435.1"/>
    <property type="molecule type" value="Genomic_DNA"/>
</dbReference>
<organism evidence="3 4">
    <name type="scientific">Maribacter dokdonensis</name>
    <dbReference type="NCBI Taxonomy" id="320912"/>
    <lineage>
        <taxon>Bacteria</taxon>
        <taxon>Pseudomonadati</taxon>
        <taxon>Bacteroidota</taxon>
        <taxon>Flavobacteriia</taxon>
        <taxon>Flavobacteriales</taxon>
        <taxon>Flavobacteriaceae</taxon>
        <taxon>Maribacter</taxon>
    </lineage>
</organism>
<feature type="domain" description="Thiaminase-2/PQQC" evidence="2">
    <location>
        <begin position="14"/>
        <end position="211"/>
    </location>
</feature>
<dbReference type="UniPathway" id="UPA00060"/>
<dbReference type="SUPFAM" id="SSF48613">
    <property type="entry name" value="Heme oxygenase-like"/>
    <property type="match status" value="1"/>
</dbReference>
<protein>
    <recommendedName>
        <fullName evidence="1">Aminopyrimidine aminohydrolase</fullName>
        <ecNumber evidence="1">3.5.99.2</ecNumber>
    </recommendedName>
</protein>
<reference evidence="3 4" key="1">
    <citation type="submission" date="2016-10" db="EMBL/GenBank/DDBJ databases">
        <authorList>
            <person name="de Groot N.N."/>
        </authorList>
    </citation>
    <scope>NUCLEOTIDE SEQUENCE [LARGE SCALE GENOMIC DNA]</scope>
    <source>
        <strain evidence="3 4">MAR_2009_71</strain>
    </source>
</reference>
<dbReference type="RefSeq" id="WP_074673762.1">
    <property type="nucleotide sequence ID" value="NZ_FNTB01000001.1"/>
</dbReference>